<comment type="caution">
    <text evidence="1">The sequence shown here is derived from an EMBL/GenBank/DDBJ whole genome shotgun (WGS) entry which is preliminary data.</text>
</comment>
<dbReference type="EMBL" id="JANPWB010000014">
    <property type="protein sequence ID" value="KAJ1098552.1"/>
    <property type="molecule type" value="Genomic_DNA"/>
</dbReference>
<protein>
    <submittedName>
        <fullName evidence="1">Uncharacterized protein</fullName>
    </submittedName>
</protein>
<organism evidence="1 2">
    <name type="scientific">Pleurodeles waltl</name>
    <name type="common">Iberian ribbed newt</name>
    <dbReference type="NCBI Taxonomy" id="8319"/>
    <lineage>
        <taxon>Eukaryota</taxon>
        <taxon>Metazoa</taxon>
        <taxon>Chordata</taxon>
        <taxon>Craniata</taxon>
        <taxon>Vertebrata</taxon>
        <taxon>Euteleostomi</taxon>
        <taxon>Amphibia</taxon>
        <taxon>Batrachia</taxon>
        <taxon>Caudata</taxon>
        <taxon>Salamandroidea</taxon>
        <taxon>Salamandridae</taxon>
        <taxon>Pleurodelinae</taxon>
        <taxon>Pleurodeles</taxon>
    </lineage>
</organism>
<evidence type="ECO:0000313" key="1">
    <source>
        <dbReference type="EMBL" id="KAJ1098552.1"/>
    </source>
</evidence>
<keyword evidence="2" id="KW-1185">Reference proteome</keyword>
<accession>A0AAV7M7Q1</accession>
<gene>
    <name evidence="1" type="ORF">NDU88_003661</name>
</gene>
<dbReference type="Proteomes" id="UP001066276">
    <property type="component" value="Chromosome 10"/>
</dbReference>
<sequence>MFSRGIGRHVTRKRKRPNVNSVEINYGEYEVQVAGCVCVRVSVLLNMKIQEKASKQLKPEYSLVMECCSYDLLCDEALYGF</sequence>
<reference evidence="1" key="1">
    <citation type="journal article" date="2022" name="bioRxiv">
        <title>Sequencing and chromosome-scale assembly of the giantPleurodeles waltlgenome.</title>
        <authorList>
            <person name="Brown T."/>
            <person name="Elewa A."/>
            <person name="Iarovenko S."/>
            <person name="Subramanian E."/>
            <person name="Araus A.J."/>
            <person name="Petzold A."/>
            <person name="Susuki M."/>
            <person name="Suzuki K.-i.T."/>
            <person name="Hayashi T."/>
            <person name="Toyoda A."/>
            <person name="Oliveira C."/>
            <person name="Osipova E."/>
            <person name="Leigh N.D."/>
            <person name="Simon A."/>
            <person name="Yun M.H."/>
        </authorList>
    </citation>
    <scope>NUCLEOTIDE SEQUENCE</scope>
    <source>
        <strain evidence="1">20211129_DDA</strain>
        <tissue evidence="1">Liver</tissue>
    </source>
</reference>
<name>A0AAV7M7Q1_PLEWA</name>
<evidence type="ECO:0000313" key="2">
    <source>
        <dbReference type="Proteomes" id="UP001066276"/>
    </source>
</evidence>
<proteinExistence type="predicted"/>
<dbReference type="AlphaFoldDB" id="A0AAV7M7Q1"/>